<dbReference type="Gene3D" id="2.30.30.100">
    <property type="match status" value="1"/>
</dbReference>
<dbReference type="NCBIfam" id="TIGR00231">
    <property type="entry name" value="small_GTP"/>
    <property type="match status" value="1"/>
</dbReference>
<comment type="similarity">
    <text evidence="1">Belongs to the LSM14 family.</text>
</comment>
<dbReference type="FunFam" id="3.40.50.300:FF:000118">
    <property type="entry name" value="Rho-related GTP-binding protein RhoG"/>
    <property type="match status" value="1"/>
</dbReference>
<dbReference type="GO" id="GO:0007264">
    <property type="term" value="P:small GTPase-mediated signal transduction"/>
    <property type="evidence" value="ECO:0007669"/>
    <property type="project" value="InterPro"/>
</dbReference>
<feature type="compositionally biased region" description="Basic and acidic residues" evidence="4">
    <location>
        <begin position="214"/>
        <end position="236"/>
    </location>
</feature>
<evidence type="ECO:0000259" key="5">
    <source>
        <dbReference type="SMART" id="SM01199"/>
    </source>
</evidence>
<dbReference type="PROSITE" id="PS51419">
    <property type="entry name" value="RAB"/>
    <property type="match status" value="1"/>
</dbReference>
<evidence type="ECO:0000313" key="8">
    <source>
        <dbReference type="WBParaSite" id="ALUE_0001157301-mRNA-1"/>
    </source>
</evidence>
<evidence type="ECO:0000256" key="3">
    <source>
        <dbReference type="ARBA" id="ARBA00023134"/>
    </source>
</evidence>
<dbReference type="SUPFAM" id="SSF50182">
    <property type="entry name" value="Sm-like ribonucleoproteins"/>
    <property type="match status" value="1"/>
</dbReference>
<dbReference type="SMART" id="SM00173">
    <property type="entry name" value="RAS"/>
    <property type="match status" value="1"/>
</dbReference>
<dbReference type="InterPro" id="IPR005225">
    <property type="entry name" value="Small_GTP-bd"/>
</dbReference>
<dbReference type="GO" id="GO:0003924">
    <property type="term" value="F:GTPase activity"/>
    <property type="evidence" value="ECO:0007669"/>
    <property type="project" value="InterPro"/>
</dbReference>
<reference evidence="8" key="1">
    <citation type="submission" date="2023-03" db="UniProtKB">
        <authorList>
            <consortium name="WormBaseParasite"/>
        </authorList>
    </citation>
    <scope>IDENTIFICATION</scope>
</reference>
<dbReference type="CDD" id="cd01736">
    <property type="entry name" value="LSm14_N"/>
    <property type="match status" value="1"/>
</dbReference>
<dbReference type="PROSITE" id="PS51420">
    <property type="entry name" value="RHO"/>
    <property type="match status" value="1"/>
</dbReference>
<dbReference type="InterPro" id="IPR003578">
    <property type="entry name" value="Small_GTPase_Rho"/>
</dbReference>
<dbReference type="InterPro" id="IPR025609">
    <property type="entry name" value="Lsm14-like_N"/>
</dbReference>
<keyword evidence="3" id="KW-0342">GTP-binding</keyword>
<evidence type="ECO:0000256" key="1">
    <source>
        <dbReference type="ARBA" id="ARBA00010415"/>
    </source>
</evidence>
<feature type="domain" description="FDF" evidence="5">
    <location>
        <begin position="186"/>
        <end position="289"/>
    </location>
</feature>
<dbReference type="SMART" id="SM01271">
    <property type="entry name" value="LSM14"/>
    <property type="match status" value="1"/>
</dbReference>
<dbReference type="InterPro" id="IPR019050">
    <property type="entry name" value="FDF_dom"/>
</dbReference>
<dbReference type="SMART" id="SM00175">
    <property type="entry name" value="RAB"/>
    <property type="match status" value="1"/>
</dbReference>
<dbReference type="GO" id="GO:0005525">
    <property type="term" value="F:GTP binding"/>
    <property type="evidence" value="ECO:0007669"/>
    <property type="project" value="UniProtKB-KW"/>
</dbReference>
<dbReference type="WBParaSite" id="ALUE_0001157301-mRNA-1">
    <property type="protein sequence ID" value="ALUE_0001157301-mRNA-1"/>
    <property type="gene ID" value="ALUE_0001157301"/>
</dbReference>
<feature type="domain" description="Lsm14-like N-terminal" evidence="6">
    <location>
        <begin position="6"/>
        <end position="108"/>
    </location>
</feature>
<dbReference type="Proteomes" id="UP000036681">
    <property type="component" value="Unplaced"/>
</dbReference>
<organism evidence="7 8">
    <name type="scientific">Ascaris lumbricoides</name>
    <name type="common">Giant roundworm</name>
    <dbReference type="NCBI Taxonomy" id="6252"/>
    <lineage>
        <taxon>Eukaryota</taxon>
        <taxon>Metazoa</taxon>
        <taxon>Ecdysozoa</taxon>
        <taxon>Nematoda</taxon>
        <taxon>Chromadorea</taxon>
        <taxon>Rhabditida</taxon>
        <taxon>Spirurina</taxon>
        <taxon>Ascaridomorpha</taxon>
        <taxon>Ascaridoidea</taxon>
        <taxon>Ascarididae</taxon>
        <taxon>Ascaris</taxon>
    </lineage>
</organism>
<dbReference type="Pfam" id="PF12701">
    <property type="entry name" value="LSM14"/>
    <property type="match status" value="1"/>
</dbReference>
<dbReference type="InterPro" id="IPR001806">
    <property type="entry name" value="Small_GTPase"/>
</dbReference>
<evidence type="ECO:0000313" key="7">
    <source>
        <dbReference type="Proteomes" id="UP000036681"/>
    </source>
</evidence>
<keyword evidence="2" id="KW-0547">Nucleotide-binding</keyword>
<dbReference type="SUPFAM" id="SSF52540">
    <property type="entry name" value="P-loop containing nucleoside triphosphate hydrolases"/>
    <property type="match status" value="1"/>
</dbReference>
<feature type="region of interest" description="Disordered" evidence="4">
    <location>
        <begin position="211"/>
        <end position="245"/>
    </location>
</feature>
<accession>A0A9J2PQ14</accession>
<dbReference type="InterPro" id="IPR027417">
    <property type="entry name" value="P-loop_NTPase"/>
</dbReference>
<dbReference type="PROSITE" id="PS51421">
    <property type="entry name" value="RAS"/>
    <property type="match status" value="1"/>
</dbReference>
<name>A0A9J2PQ14_ASCLU</name>
<protein>
    <submittedName>
        <fullName evidence="8">Uncharacterized protein</fullName>
    </submittedName>
</protein>
<dbReference type="AlphaFoldDB" id="A0A9J2PQ14"/>
<dbReference type="Gene3D" id="3.40.50.300">
    <property type="entry name" value="P-loop containing nucleotide triphosphate hydrolases"/>
    <property type="match status" value="1"/>
</dbReference>
<evidence type="ECO:0000256" key="2">
    <source>
        <dbReference type="ARBA" id="ARBA00022741"/>
    </source>
</evidence>
<keyword evidence="7" id="KW-1185">Reference proteome</keyword>
<evidence type="ECO:0000259" key="6">
    <source>
        <dbReference type="SMART" id="SM01271"/>
    </source>
</evidence>
<dbReference type="PANTHER" id="PTHR24072">
    <property type="entry name" value="RHO FAMILY GTPASE"/>
    <property type="match status" value="1"/>
</dbReference>
<dbReference type="SMART" id="SM01199">
    <property type="entry name" value="FDF"/>
    <property type="match status" value="1"/>
</dbReference>
<dbReference type="PRINTS" id="PR00449">
    <property type="entry name" value="RASTRNSFRMNG"/>
</dbReference>
<dbReference type="SMART" id="SM00174">
    <property type="entry name" value="RHO"/>
    <property type="match status" value="1"/>
</dbReference>
<dbReference type="Pfam" id="PF00071">
    <property type="entry name" value="Ras"/>
    <property type="match status" value="1"/>
</dbReference>
<proteinExistence type="inferred from homology"/>
<dbReference type="InterPro" id="IPR010920">
    <property type="entry name" value="LSM_dom_sf"/>
</dbReference>
<evidence type="ECO:0000256" key="4">
    <source>
        <dbReference type="SAM" id="MobiDB-lite"/>
    </source>
</evidence>
<sequence length="541" mass="61139">MITARQAPYVGSKLSLVSKQGIRYEGTLYTVDPTASTIALSDAPLSVRCFGTEDRPTRNPFAGSDDIYEYIIFNAADIDEVVVYEVTRPIVKFANGLPHDPAIVEISHCRVPGAYTYETLEQDAFERQYCQLIDPNMHLLPPSIYLWQGYPGSQGAGDGCQFWQNSDRSRASRRRKAKIRKQGVNTGFVDYDFEKANRHFDEFLKLGPKKKRTSKEGESEKELLSSRSEDGEREVENSTEGSNNNNKYYNKNVSFFDKISYNVIEAGRQAQANWYKEQAKNEETFGEATMRSYRFYVPFDAVVVELIVVELLMAVLRVGLVFLSCLCSHLHLRSSFLMKWKSRCYPDGMRAIKCVVVGDGAVGKTSLLISYTTDKFPTEYVPTVFDRYEAVVMSGGLPFTLRLFDTAGQEDYDYLRSLVYPDADVFLVCFSVVSPESFENVKLKWVPEITRLCSRTPFILVGTQIDLRDDPPCSIETLMLNGEKPISLEMGEVLANEVKAVKYIECSALTQKGVKTIFDEAILIALGSSSLQKKNRRCTMM</sequence>